<dbReference type="PROSITE" id="PS50041">
    <property type="entry name" value="C_TYPE_LECTIN_2"/>
    <property type="match status" value="1"/>
</dbReference>
<evidence type="ECO:0000256" key="1">
    <source>
        <dbReference type="ARBA" id="ARBA00022734"/>
    </source>
</evidence>
<dbReference type="SUPFAM" id="SSF56436">
    <property type="entry name" value="C-type lectin-like"/>
    <property type="match status" value="1"/>
</dbReference>
<dbReference type="InterPro" id="IPR016186">
    <property type="entry name" value="C-type_lectin-like/link_sf"/>
</dbReference>
<evidence type="ECO:0000256" key="2">
    <source>
        <dbReference type="ARBA" id="ARBA00023157"/>
    </source>
</evidence>
<keyword evidence="1" id="KW-0430">Lectin</keyword>
<organism evidence="6 7">
    <name type="scientific">Fundulus heteroclitus</name>
    <name type="common">Killifish</name>
    <name type="synonym">Mummichog</name>
    <dbReference type="NCBI Taxonomy" id="8078"/>
    <lineage>
        <taxon>Eukaryota</taxon>
        <taxon>Metazoa</taxon>
        <taxon>Chordata</taxon>
        <taxon>Craniata</taxon>
        <taxon>Vertebrata</taxon>
        <taxon>Euteleostomi</taxon>
        <taxon>Actinopterygii</taxon>
        <taxon>Neopterygii</taxon>
        <taxon>Teleostei</taxon>
        <taxon>Neoteleostei</taxon>
        <taxon>Acanthomorphata</taxon>
        <taxon>Ovalentaria</taxon>
        <taxon>Atherinomorphae</taxon>
        <taxon>Cyprinodontiformes</taxon>
        <taxon>Fundulidae</taxon>
        <taxon>Fundulus</taxon>
    </lineage>
</organism>
<dbReference type="Ensembl" id="ENSFHET00000027005.1">
    <property type="protein sequence ID" value="ENSFHEP00000033059.1"/>
    <property type="gene ID" value="ENSFHEG00000019932.1"/>
</dbReference>
<dbReference type="InterPro" id="IPR016187">
    <property type="entry name" value="CTDL_fold"/>
</dbReference>
<evidence type="ECO:0000313" key="7">
    <source>
        <dbReference type="Proteomes" id="UP000265000"/>
    </source>
</evidence>
<proteinExistence type="predicted"/>
<dbReference type="PANTHER" id="PTHR22803">
    <property type="entry name" value="MANNOSE, PHOSPHOLIPASE, LECTIN RECEPTOR RELATED"/>
    <property type="match status" value="1"/>
</dbReference>
<reference evidence="6" key="2">
    <citation type="submission" date="2025-09" db="UniProtKB">
        <authorList>
            <consortium name="Ensembl"/>
        </authorList>
    </citation>
    <scope>IDENTIFICATION</scope>
</reference>
<dbReference type="Gene3D" id="3.10.100.10">
    <property type="entry name" value="Mannose-Binding Protein A, subunit A"/>
    <property type="match status" value="1"/>
</dbReference>
<sequence>MVRAVHGEAAEISADYVNQSDPSTRSRPDLETGGSHAAPGGKMSTLVVVSFGLLCILQVALNISLRLTLYKSLPTLEEAACRNETRDAYKLRQQTRQYLQRGWLYFHDSLYYISSSKKTWHESKEFCLQKDANLVIINNIAEQDFTRQFDRLTWIGLHDLTKTGQWTWVDGAPLNKSYWGEGEPNGYESNNESCVEIRFHHIENSWNDIPCDDQNFWICEKEGAL</sequence>
<feature type="region of interest" description="Disordered" evidence="3">
    <location>
        <begin position="16"/>
        <end position="37"/>
    </location>
</feature>
<keyword evidence="7" id="KW-1185">Reference proteome</keyword>
<dbReference type="InterPro" id="IPR001304">
    <property type="entry name" value="C-type_lectin-like"/>
</dbReference>
<reference evidence="6" key="1">
    <citation type="submission" date="2025-08" db="UniProtKB">
        <authorList>
            <consortium name="Ensembl"/>
        </authorList>
    </citation>
    <scope>IDENTIFICATION</scope>
</reference>
<dbReference type="InterPro" id="IPR050111">
    <property type="entry name" value="C-type_lectin/snaclec_domain"/>
</dbReference>
<evidence type="ECO:0000313" key="6">
    <source>
        <dbReference type="Ensembl" id="ENSFHEP00000033059.1"/>
    </source>
</evidence>
<evidence type="ECO:0000256" key="3">
    <source>
        <dbReference type="SAM" id="MobiDB-lite"/>
    </source>
</evidence>
<dbReference type="Pfam" id="PF00059">
    <property type="entry name" value="Lectin_C"/>
    <property type="match status" value="1"/>
</dbReference>
<keyword evidence="2" id="KW-1015">Disulfide bond</keyword>
<dbReference type="GO" id="GO:0030246">
    <property type="term" value="F:carbohydrate binding"/>
    <property type="evidence" value="ECO:0007669"/>
    <property type="project" value="UniProtKB-KW"/>
</dbReference>
<dbReference type="PROSITE" id="PS00615">
    <property type="entry name" value="C_TYPE_LECTIN_1"/>
    <property type="match status" value="1"/>
</dbReference>
<evidence type="ECO:0000259" key="5">
    <source>
        <dbReference type="PROSITE" id="PS50041"/>
    </source>
</evidence>
<accession>A0A3Q2QYJ4</accession>
<dbReference type="SMART" id="SM00034">
    <property type="entry name" value="CLECT"/>
    <property type="match status" value="1"/>
</dbReference>
<keyword evidence="4" id="KW-0472">Membrane</keyword>
<dbReference type="InterPro" id="IPR033989">
    <property type="entry name" value="CD209-like_CTLD"/>
</dbReference>
<dbReference type="InterPro" id="IPR018378">
    <property type="entry name" value="C-type_lectin_CS"/>
</dbReference>
<evidence type="ECO:0000256" key="4">
    <source>
        <dbReference type="SAM" id="Phobius"/>
    </source>
</evidence>
<dbReference type="Proteomes" id="UP000265000">
    <property type="component" value="Unplaced"/>
</dbReference>
<name>A0A3Q2QYJ4_FUNHE</name>
<dbReference type="CDD" id="cd03590">
    <property type="entry name" value="CLECT_DC-SIGN_like"/>
    <property type="match status" value="1"/>
</dbReference>
<dbReference type="GeneTree" id="ENSGT01020000230338"/>
<dbReference type="STRING" id="8078.ENSFHEP00000033059"/>
<feature type="domain" description="C-type lectin" evidence="5">
    <location>
        <begin position="106"/>
        <end position="220"/>
    </location>
</feature>
<dbReference type="AlphaFoldDB" id="A0A3Q2QYJ4"/>
<keyword evidence="4" id="KW-1133">Transmembrane helix</keyword>
<keyword evidence="4" id="KW-0812">Transmembrane</keyword>
<protein>
    <recommendedName>
        <fullName evidence="5">C-type lectin domain-containing protein</fullName>
    </recommendedName>
</protein>
<feature type="transmembrane region" description="Helical" evidence="4">
    <location>
        <begin position="43"/>
        <end position="63"/>
    </location>
</feature>